<protein>
    <recommendedName>
        <fullName evidence="2">Poly(A) RNA polymerase mitochondrial-like central palm domain-containing protein</fullName>
    </recommendedName>
</protein>
<dbReference type="Gene3D" id="1.10.1410.10">
    <property type="match status" value="1"/>
</dbReference>
<sequence>MLRQLRRNYSCRTVQSCIRNMARWNAMRVVIVVAVLAWAVDVQAAKRRARRRATQESRVDHALPLSPTPEIRDAILLLEQARVTICEAESLIRQPIMSGVSEVAPAIPDNVPRHRLASYVVDNAHSYERNIDFDAVVFETLVTFASFLDDLGKAAFQIETNALESRDAIPDANRLIESRRAALSSAWGLSNQMSSLLRVIMDLHESKFEDLPSLRFWNSSGVTPDEIVSATAQMNEQADLVSEMAHMFRQRNALLELGFAVYSEHCDLVSHALTRPMVAATLRIRLQAANNTKAFEDLVNAAELNVFARERIADRSCKLKMANDRLDLALERVELVHLIVERIRFLMDLVASPSSFRGLPDPAPSSKKTKKKKPVTDTPVVCDAEASTSIDHCVDCAQPVVASTAPGDVDVDNLTIGHDRDAERDDISSWTKRKPSSDRSTGRTAEVPSRNTDSLPMPLPSPVATSSTSNSSTKDSSVMMPPPGPFRRIRKLSLDSQIAPHIKAMTLARSQDFQLTADLLGFVASSKKDRQSDSVYHRQGYRAVKQAVRLLFPGGTVRLTGSIASGLHLPAPASDLDIVVRHPTVHWSIGLLQLFVSIRGNPSLSSVKYIPTASTPIIKATIANASVNVDITWNVANVDESRHFIMSAMNQYPLFKPLTMYMKHYLYMYGLGNPYYGGLGSFPLYLLVIFHLQANSAACSQSAGACLRAFFGYYGFAFRIDYDCISVHTNGRPLSKIERVHRGPLDITRLCIENTDVLAAINVRISYSDGAHIEFPKTDTRMIGPKALPRTMQERLPCGATTPLCRTQYYRVTYCRPARLQPSTLTSLIVALARSVDWRIAQSDGAGPSSSFRMSGAAMCKRRDPHRAASNVHRKL</sequence>
<accession>A0A3P3Y517</accession>
<dbReference type="Pfam" id="PF22600">
    <property type="entry name" value="MTPAP-like_central"/>
    <property type="match status" value="1"/>
</dbReference>
<dbReference type="GO" id="GO:0031123">
    <property type="term" value="P:RNA 3'-end processing"/>
    <property type="evidence" value="ECO:0007669"/>
    <property type="project" value="TreeGrafter"/>
</dbReference>
<dbReference type="PANTHER" id="PTHR23092">
    <property type="entry name" value="POLY(A) RNA POLYMERASE"/>
    <property type="match status" value="1"/>
</dbReference>
<gene>
    <name evidence="3" type="ORF">PLBR_LOCUS2426</name>
</gene>
<reference evidence="3 4" key="1">
    <citation type="submission" date="2018-03" db="EMBL/GenBank/DDBJ databases">
        <authorList>
            <person name="Fogelqvist J."/>
        </authorList>
    </citation>
    <scope>NUCLEOTIDE SEQUENCE [LARGE SCALE GENOMIC DNA]</scope>
</reference>
<feature type="domain" description="Poly(A) RNA polymerase mitochondrial-like central palm" evidence="2">
    <location>
        <begin position="541"/>
        <end position="634"/>
    </location>
</feature>
<dbReference type="InterPro" id="IPR043519">
    <property type="entry name" value="NT_sf"/>
</dbReference>
<dbReference type="InterPro" id="IPR045862">
    <property type="entry name" value="Trf4-like"/>
</dbReference>
<dbReference type="AlphaFoldDB" id="A0A3P3Y517"/>
<proteinExistence type="predicted"/>
<dbReference type="GO" id="GO:0005730">
    <property type="term" value="C:nucleolus"/>
    <property type="evidence" value="ECO:0007669"/>
    <property type="project" value="TreeGrafter"/>
</dbReference>
<dbReference type="PANTHER" id="PTHR23092:SF15">
    <property type="entry name" value="INACTIVE NON-CANONICAL POLY(A) RNA POLYMERASE PROTEIN TRF4-2-RELATED"/>
    <property type="match status" value="1"/>
</dbReference>
<name>A0A3P3Y517_PLABS</name>
<dbReference type="GO" id="GO:0043634">
    <property type="term" value="P:polyadenylation-dependent ncRNA catabolic process"/>
    <property type="evidence" value="ECO:0007669"/>
    <property type="project" value="TreeGrafter"/>
</dbReference>
<evidence type="ECO:0000313" key="4">
    <source>
        <dbReference type="Proteomes" id="UP000290189"/>
    </source>
</evidence>
<keyword evidence="3" id="KW-0496">Mitochondrion</keyword>
<feature type="compositionally biased region" description="Low complexity" evidence="1">
    <location>
        <begin position="465"/>
        <end position="477"/>
    </location>
</feature>
<evidence type="ECO:0000313" key="3">
    <source>
        <dbReference type="EMBL" id="SPQ95211.1"/>
    </source>
</evidence>
<geneLocation type="mitochondrion" evidence="3"/>
<evidence type="ECO:0000259" key="2">
    <source>
        <dbReference type="Pfam" id="PF22600"/>
    </source>
</evidence>
<feature type="region of interest" description="Disordered" evidence="1">
    <location>
        <begin position="357"/>
        <end position="378"/>
    </location>
</feature>
<dbReference type="EMBL" id="OVEO01000003">
    <property type="protein sequence ID" value="SPQ95211.1"/>
    <property type="molecule type" value="Genomic_DNA"/>
</dbReference>
<dbReference type="GO" id="GO:0031499">
    <property type="term" value="C:TRAMP complex"/>
    <property type="evidence" value="ECO:0007669"/>
    <property type="project" value="TreeGrafter"/>
</dbReference>
<feature type="region of interest" description="Disordered" evidence="1">
    <location>
        <begin position="407"/>
        <end position="484"/>
    </location>
</feature>
<organism evidence="3 4">
    <name type="scientific">Plasmodiophora brassicae</name>
    <name type="common">Clubroot disease agent</name>
    <dbReference type="NCBI Taxonomy" id="37360"/>
    <lineage>
        <taxon>Eukaryota</taxon>
        <taxon>Sar</taxon>
        <taxon>Rhizaria</taxon>
        <taxon>Endomyxa</taxon>
        <taxon>Phytomyxea</taxon>
        <taxon>Plasmodiophorida</taxon>
        <taxon>Plasmodiophoridae</taxon>
        <taxon>Plasmodiophora</taxon>
    </lineage>
</organism>
<dbReference type="GO" id="GO:0003729">
    <property type="term" value="F:mRNA binding"/>
    <property type="evidence" value="ECO:0007669"/>
    <property type="project" value="TreeGrafter"/>
</dbReference>
<feature type="compositionally biased region" description="Polar residues" evidence="1">
    <location>
        <begin position="442"/>
        <end position="454"/>
    </location>
</feature>
<evidence type="ECO:0000256" key="1">
    <source>
        <dbReference type="SAM" id="MobiDB-lite"/>
    </source>
</evidence>
<dbReference type="SUPFAM" id="SSF81631">
    <property type="entry name" value="PAP/OAS1 substrate-binding domain"/>
    <property type="match status" value="1"/>
</dbReference>
<dbReference type="CDD" id="cd05402">
    <property type="entry name" value="NT_PAP_TUTase"/>
    <property type="match status" value="1"/>
</dbReference>
<dbReference type="InterPro" id="IPR054708">
    <property type="entry name" value="MTPAP-like_central"/>
</dbReference>
<feature type="compositionally biased region" description="Basic and acidic residues" evidence="1">
    <location>
        <begin position="417"/>
        <end position="427"/>
    </location>
</feature>
<dbReference type="GO" id="GO:1990817">
    <property type="term" value="F:poly(A) RNA polymerase activity"/>
    <property type="evidence" value="ECO:0007669"/>
    <property type="project" value="InterPro"/>
</dbReference>
<dbReference type="SUPFAM" id="SSF81301">
    <property type="entry name" value="Nucleotidyltransferase"/>
    <property type="match status" value="1"/>
</dbReference>
<dbReference type="Proteomes" id="UP000290189">
    <property type="component" value="Unassembled WGS sequence"/>
</dbReference>
<dbReference type="Gene3D" id="3.30.460.10">
    <property type="entry name" value="Beta Polymerase, domain 2"/>
    <property type="match status" value="1"/>
</dbReference>